<proteinExistence type="predicted"/>
<keyword evidence="3" id="KW-1185">Reference proteome</keyword>
<dbReference type="PANTHER" id="PTHR14379">
    <property type="entry name" value="LIMKAIN B LKAP"/>
    <property type="match status" value="1"/>
</dbReference>
<evidence type="ECO:0000313" key="3">
    <source>
        <dbReference type="Proteomes" id="UP000836841"/>
    </source>
</evidence>
<protein>
    <recommendedName>
        <fullName evidence="1">NYN domain-containing protein</fullName>
    </recommendedName>
</protein>
<gene>
    <name evidence="2" type="ORF">TAV2_LOCUS189</name>
</gene>
<dbReference type="Pfam" id="PF01936">
    <property type="entry name" value="NYN"/>
    <property type="match status" value="1"/>
</dbReference>
<dbReference type="AlphaFoldDB" id="A0AAU9RDF6"/>
<dbReference type="GO" id="GO:0010468">
    <property type="term" value="P:regulation of gene expression"/>
    <property type="evidence" value="ECO:0007669"/>
    <property type="project" value="InterPro"/>
</dbReference>
<evidence type="ECO:0000259" key="1">
    <source>
        <dbReference type="Pfam" id="PF01936"/>
    </source>
</evidence>
<dbReference type="PANTHER" id="PTHR14379:SF7">
    <property type="entry name" value="ENDONUCLEASE OR GLYCOSYL HYDROLASE-RELATED"/>
    <property type="match status" value="1"/>
</dbReference>
<accession>A0AAU9RDF6</accession>
<sequence length="256" mass="29296">MTEHNQKDIMTEVYGEEKIAVFWDIDESKVPDGKSYGEVAENIKKSLRDCRYTGKMTMLAYGDTSLVKDELAASGITRLVQPLAPEDENQSLKFALWVWECHHRRERWNLLFVLGDMAEKFDFGRHLCHLRWRFNVLVSQSPSAQGPLIYAARKIWDWPVLAQGGSPIPDSHIEEQVNIAVIWEVPDGNSYGDVAENIKKSLGEAHFTGEITMMSYGDTSLIKDELLVDRWNHAHCGTKQQCPRRNQCERQASKQS</sequence>
<dbReference type="InterPro" id="IPR021139">
    <property type="entry name" value="NYN"/>
</dbReference>
<dbReference type="CDD" id="cd10910">
    <property type="entry name" value="PIN_limkain_b1_N_like"/>
    <property type="match status" value="1"/>
</dbReference>
<evidence type="ECO:0000313" key="2">
    <source>
        <dbReference type="EMBL" id="CAH2038508.1"/>
    </source>
</evidence>
<name>A0AAU9RDF6_THLAR</name>
<reference evidence="2 3" key="1">
    <citation type="submission" date="2022-03" db="EMBL/GenBank/DDBJ databases">
        <authorList>
            <person name="Nunn A."/>
            <person name="Chopra R."/>
            <person name="Nunn A."/>
            <person name="Contreras Garrido A."/>
        </authorList>
    </citation>
    <scope>NUCLEOTIDE SEQUENCE [LARGE SCALE GENOMIC DNA]</scope>
</reference>
<dbReference type="InterPro" id="IPR024768">
    <property type="entry name" value="Marf1"/>
</dbReference>
<feature type="domain" description="NYN" evidence="1">
    <location>
        <begin position="18"/>
        <end position="153"/>
    </location>
</feature>
<dbReference type="EMBL" id="OU466857">
    <property type="protein sequence ID" value="CAH2038508.1"/>
    <property type="molecule type" value="Genomic_DNA"/>
</dbReference>
<dbReference type="Proteomes" id="UP000836841">
    <property type="component" value="Chromosome 1"/>
</dbReference>
<organism evidence="2 3">
    <name type="scientific">Thlaspi arvense</name>
    <name type="common">Field penny-cress</name>
    <dbReference type="NCBI Taxonomy" id="13288"/>
    <lineage>
        <taxon>Eukaryota</taxon>
        <taxon>Viridiplantae</taxon>
        <taxon>Streptophyta</taxon>
        <taxon>Embryophyta</taxon>
        <taxon>Tracheophyta</taxon>
        <taxon>Spermatophyta</taxon>
        <taxon>Magnoliopsida</taxon>
        <taxon>eudicotyledons</taxon>
        <taxon>Gunneridae</taxon>
        <taxon>Pentapetalae</taxon>
        <taxon>rosids</taxon>
        <taxon>malvids</taxon>
        <taxon>Brassicales</taxon>
        <taxon>Brassicaceae</taxon>
        <taxon>Thlaspideae</taxon>
        <taxon>Thlaspi</taxon>
    </lineage>
</organism>
<dbReference type="GO" id="GO:0004540">
    <property type="term" value="F:RNA nuclease activity"/>
    <property type="evidence" value="ECO:0007669"/>
    <property type="project" value="InterPro"/>
</dbReference>
<dbReference type="GO" id="GO:0005777">
    <property type="term" value="C:peroxisome"/>
    <property type="evidence" value="ECO:0007669"/>
    <property type="project" value="InterPro"/>
</dbReference>